<organism evidence="1 2">
    <name type="scientific">Thalassomonas haliotis</name>
    <dbReference type="NCBI Taxonomy" id="485448"/>
    <lineage>
        <taxon>Bacteria</taxon>
        <taxon>Pseudomonadati</taxon>
        <taxon>Pseudomonadota</taxon>
        <taxon>Gammaproteobacteria</taxon>
        <taxon>Alteromonadales</taxon>
        <taxon>Colwelliaceae</taxon>
        <taxon>Thalassomonas</taxon>
    </lineage>
</organism>
<evidence type="ECO:0000313" key="1">
    <source>
        <dbReference type="EMBL" id="WDE11995.1"/>
    </source>
</evidence>
<evidence type="ECO:0000313" key="2">
    <source>
        <dbReference type="Proteomes" id="UP001215231"/>
    </source>
</evidence>
<accession>A0ABY7VG33</accession>
<keyword evidence="2" id="KW-1185">Reference proteome</keyword>
<protein>
    <recommendedName>
        <fullName evidence="3">Thiaminase-2/PQQC domain-containing protein</fullName>
    </recommendedName>
</protein>
<proteinExistence type="predicted"/>
<dbReference type="Proteomes" id="UP001215231">
    <property type="component" value="Chromosome"/>
</dbReference>
<dbReference type="RefSeq" id="WP_274052222.1">
    <property type="nucleotide sequence ID" value="NZ_CP059693.1"/>
</dbReference>
<reference evidence="1 2" key="1">
    <citation type="journal article" date="2022" name="Mar. Drugs">
        <title>Bioassay-Guided Fractionation Leads to the Detection of Cholic Acid Generated by the Rare Thalassomonas sp.</title>
        <authorList>
            <person name="Pheiffer F."/>
            <person name="Schneider Y.K."/>
            <person name="Hansen E.H."/>
            <person name="Andersen J.H."/>
            <person name="Isaksson J."/>
            <person name="Busche T."/>
            <person name="R C."/>
            <person name="Kalinowski J."/>
            <person name="Zyl L.V."/>
            <person name="Trindade M."/>
        </authorList>
    </citation>
    <scope>NUCLEOTIDE SEQUENCE [LARGE SCALE GENOMIC DNA]</scope>
    <source>
        <strain evidence="1 2">A5K-61T</strain>
    </source>
</reference>
<gene>
    <name evidence="1" type="ORF">H3N35_00435</name>
</gene>
<sequence length="245" mass="28926">MRALLKQVDKRLEDQEKTDFIKWLRDDKVSSHDKMALWFPCCAAFAFGFKDLNSLVFRYPEEEAAQDKFKNVINQHSLEDANHWPMYLSDLKTLGLDKTMKFSDFLKEMWSDDTVKQRWATYRFCQMAEICQDPVERYALIETIELFGHYLFGVFKDISVQHAKETGINLKYLGQQHFDKEVGFLTNQDDDVQDEILDIELSESVKERLSVYVLEVCDMIEDRWTEFFEYAQKHKPAPEGDKLAS</sequence>
<name>A0ABY7VG33_9GAMM</name>
<evidence type="ECO:0008006" key="3">
    <source>
        <dbReference type="Google" id="ProtNLM"/>
    </source>
</evidence>
<dbReference type="EMBL" id="CP059693">
    <property type="protein sequence ID" value="WDE11995.1"/>
    <property type="molecule type" value="Genomic_DNA"/>
</dbReference>